<accession>A0A3B0UVL5</accession>
<dbReference type="GO" id="GO:0005737">
    <property type="term" value="C:cytoplasm"/>
    <property type="evidence" value="ECO:0007669"/>
    <property type="project" value="InterPro"/>
</dbReference>
<dbReference type="EMBL" id="UOET01000517">
    <property type="protein sequence ID" value="VAW30452.1"/>
    <property type="molecule type" value="Genomic_DNA"/>
</dbReference>
<gene>
    <name evidence="3" type="ORF">MNBD_BACTEROID07-1110</name>
</gene>
<feature type="non-terminal residue" evidence="3">
    <location>
        <position position="1"/>
    </location>
</feature>
<organism evidence="3">
    <name type="scientific">hydrothermal vent metagenome</name>
    <dbReference type="NCBI Taxonomy" id="652676"/>
    <lineage>
        <taxon>unclassified sequences</taxon>
        <taxon>metagenomes</taxon>
        <taxon>ecological metagenomes</taxon>
    </lineage>
</organism>
<dbReference type="InterPro" id="IPR046320">
    <property type="entry name" value="DUF4922"/>
</dbReference>
<sequence>KEYEKNEFVEKLISIEKSYGLCAALLLLYKQQVKSGFVLADPTDTTNKEFYDIRDEKTGVIFHVQWNPDRELRKNHKLLIDRGVIASVPNTAELINKDDQGKACYLCSENIRIQNPAEIIYPLRLSGEEYFLGANFAYLANNHFTLFNKEHRPQLYRKEILFFLFDFLDKTNGCFRGIFNGLAGASIEHHEHMQVTTEKFPVEDINIPPEVVILNNDKIRISLPHYYTSLLLLESPISGVIVKYADTFLTKWHKLNPEYHTENIVAVKHHNHYRLFIFPRDKRKLAGKGKTGAMASFEVSGNIVLSDNSIERSTFDNISLTSVQNMLAGIKPTTRIEQLFP</sequence>
<dbReference type="AlphaFoldDB" id="A0A3B0UVL5"/>
<feature type="domain" description="DUF4922" evidence="2">
    <location>
        <begin position="91"/>
        <end position="196"/>
    </location>
</feature>
<dbReference type="PANTHER" id="PTHR39191">
    <property type="entry name" value="GALACTOSE-1-PHOSPHATE URIDYLYLTRANSFERASE"/>
    <property type="match status" value="1"/>
</dbReference>
<protein>
    <recommendedName>
        <fullName evidence="2">DUF4922 domain-containing protein</fullName>
    </recommendedName>
</protein>
<reference evidence="3" key="1">
    <citation type="submission" date="2018-06" db="EMBL/GenBank/DDBJ databases">
        <authorList>
            <person name="Zhirakovskaya E."/>
        </authorList>
    </citation>
    <scope>NUCLEOTIDE SEQUENCE</scope>
</reference>
<evidence type="ECO:0000259" key="2">
    <source>
        <dbReference type="Pfam" id="PF16269"/>
    </source>
</evidence>
<evidence type="ECO:0000256" key="1">
    <source>
        <dbReference type="ARBA" id="ARBA00005007"/>
    </source>
</evidence>
<dbReference type="InterPro" id="IPR000766">
    <property type="entry name" value="GalP_uridyl_Trfase_II"/>
</dbReference>
<dbReference type="PANTHER" id="PTHR39191:SF1">
    <property type="entry name" value="DUF4922 DOMAIN-CONTAINING PROTEIN"/>
    <property type="match status" value="1"/>
</dbReference>
<dbReference type="GO" id="GO:0008108">
    <property type="term" value="F:UDP-glucose:hexose-1-phosphate uridylyltransferase activity"/>
    <property type="evidence" value="ECO:0007669"/>
    <property type="project" value="InterPro"/>
</dbReference>
<proteinExistence type="predicted"/>
<dbReference type="Pfam" id="PF16269">
    <property type="entry name" value="DUF4922"/>
    <property type="match status" value="1"/>
</dbReference>
<name>A0A3B0UVL5_9ZZZZ</name>
<evidence type="ECO:0000313" key="3">
    <source>
        <dbReference type="EMBL" id="VAW30452.1"/>
    </source>
</evidence>
<dbReference type="GO" id="GO:0006012">
    <property type="term" value="P:galactose metabolic process"/>
    <property type="evidence" value="ECO:0007669"/>
    <property type="project" value="InterPro"/>
</dbReference>
<comment type="pathway">
    <text evidence="1">Carbohydrate metabolism.</text>
</comment>